<feature type="region of interest" description="Disordered" evidence="1">
    <location>
        <begin position="66"/>
        <end position="113"/>
    </location>
</feature>
<proteinExistence type="predicted"/>
<feature type="compositionally biased region" description="Low complexity" evidence="1">
    <location>
        <begin position="96"/>
        <end position="113"/>
    </location>
</feature>
<feature type="compositionally biased region" description="Pro residues" evidence="1">
    <location>
        <begin position="159"/>
        <end position="170"/>
    </location>
</feature>
<organism evidence="2 3">
    <name type="scientific">Phytophthora megakarya</name>
    <dbReference type="NCBI Taxonomy" id="4795"/>
    <lineage>
        <taxon>Eukaryota</taxon>
        <taxon>Sar</taxon>
        <taxon>Stramenopiles</taxon>
        <taxon>Oomycota</taxon>
        <taxon>Peronosporomycetes</taxon>
        <taxon>Peronosporales</taxon>
        <taxon>Peronosporaceae</taxon>
        <taxon>Phytophthora</taxon>
    </lineage>
</organism>
<dbReference type="AlphaFoldDB" id="A0A225W7M8"/>
<accession>A0A225W7M8</accession>
<evidence type="ECO:0000313" key="3">
    <source>
        <dbReference type="Proteomes" id="UP000198211"/>
    </source>
</evidence>
<sequence>MVEFAINNAEHASTGLTPFYINYGHHLRVAALLGLERSMVLGEAGDDNILDESGDSNDAAVAGTIGRESTHEAGSTLMNGVTTRPGARDAARTMRTRATTTAAPERSTETTARGLRARVAARATPSEITTWASRTLINPSQRCRAIEYHEKTDGAGVAAPPPANFDPNPEPHSADTAAVNAFLD</sequence>
<evidence type="ECO:0008006" key="4">
    <source>
        <dbReference type="Google" id="ProtNLM"/>
    </source>
</evidence>
<dbReference type="OrthoDB" id="129560at2759"/>
<feature type="compositionally biased region" description="Polar residues" evidence="1">
    <location>
        <begin position="72"/>
        <end position="82"/>
    </location>
</feature>
<gene>
    <name evidence="2" type="ORF">PHMEG_00012902</name>
</gene>
<keyword evidence="3" id="KW-1185">Reference proteome</keyword>
<feature type="region of interest" description="Disordered" evidence="1">
    <location>
        <begin position="153"/>
        <end position="175"/>
    </location>
</feature>
<name>A0A225W7M8_9STRA</name>
<comment type="caution">
    <text evidence="2">The sequence shown here is derived from an EMBL/GenBank/DDBJ whole genome shotgun (WGS) entry which is preliminary data.</text>
</comment>
<evidence type="ECO:0000313" key="2">
    <source>
        <dbReference type="EMBL" id="OWZ13726.1"/>
    </source>
</evidence>
<evidence type="ECO:0000256" key="1">
    <source>
        <dbReference type="SAM" id="MobiDB-lite"/>
    </source>
</evidence>
<reference evidence="3" key="1">
    <citation type="submission" date="2017-03" db="EMBL/GenBank/DDBJ databases">
        <title>Phytopthora megakarya and P. palmivora, two closely related causual agents of cacao black pod achieved similar genome size and gene model numbers by different mechanisms.</title>
        <authorList>
            <person name="Ali S."/>
            <person name="Shao J."/>
            <person name="Larry D.J."/>
            <person name="Kronmiller B."/>
            <person name="Shen D."/>
            <person name="Strem M.D."/>
            <person name="Melnick R.L."/>
            <person name="Guiltinan M.J."/>
            <person name="Tyler B.M."/>
            <person name="Meinhardt L.W."/>
            <person name="Bailey B.A."/>
        </authorList>
    </citation>
    <scope>NUCLEOTIDE SEQUENCE [LARGE SCALE GENOMIC DNA]</scope>
    <source>
        <strain evidence="3">zdho120</strain>
    </source>
</reference>
<dbReference type="Proteomes" id="UP000198211">
    <property type="component" value="Unassembled WGS sequence"/>
</dbReference>
<protein>
    <recommendedName>
        <fullName evidence="4">Reverse transcriptase</fullName>
    </recommendedName>
</protein>
<dbReference type="EMBL" id="NBNE01001508">
    <property type="protein sequence ID" value="OWZ13726.1"/>
    <property type="molecule type" value="Genomic_DNA"/>
</dbReference>